<gene>
    <name evidence="1" type="ORF">PPENT_87.1.T1830001</name>
</gene>
<name>A0A8S1YJE1_9CILI</name>
<protein>
    <submittedName>
        <fullName evidence="1">Uncharacterized protein</fullName>
    </submittedName>
</protein>
<organism evidence="1 2">
    <name type="scientific">Paramecium pentaurelia</name>
    <dbReference type="NCBI Taxonomy" id="43138"/>
    <lineage>
        <taxon>Eukaryota</taxon>
        <taxon>Sar</taxon>
        <taxon>Alveolata</taxon>
        <taxon>Ciliophora</taxon>
        <taxon>Intramacronucleata</taxon>
        <taxon>Oligohymenophorea</taxon>
        <taxon>Peniculida</taxon>
        <taxon>Parameciidae</taxon>
        <taxon>Paramecium</taxon>
    </lineage>
</organism>
<dbReference type="AlphaFoldDB" id="A0A8S1YJE1"/>
<sequence>MSFKSKLILQELFLNIIMMTLKKQTGIQVSANQSILLKQTFQQHNRQSKDISEVELQGSY</sequence>
<evidence type="ECO:0000313" key="1">
    <source>
        <dbReference type="EMBL" id="CAD8213638.1"/>
    </source>
</evidence>
<proteinExistence type="predicted"/>
<reference evidence="1" key="1">
    <citation type="submission" date="2021-01" db="EMBL/GenBank/DDBJ databases">
        <authorList>
            <consortium name="Genoscope - CEA"/>
            <person name="William W."/>
        </authorList>
    </citation>
    <scope>NUCLEOTIDE SEQUENCE</scope>
</reference>
<evidence type="ECO:0000313" key="2">
    <source>
        <dbReference type="Proteomes" id="UP000689195"/>
    </source>
</evidence>
<accession>A0A8S1YJE1</accession>
<dbReference type="EMBL" id="CAJJDO010000183">
    <property type="protein sequence ID" value="CAD8213638.1"/>
    <property type="molecule type" value="Genomic_DNA"/>
</dbReference>
<dbReference type="Proteomes" id="UP000689195">
    <property type="component" value="Unassembled WGS sequence"/>
</dbReference>
<keyword evidence="2" id="KW-1185">Reference proteome</keyword>
<comment type="caution">
    <text evidence="1">The sequence shown here is derived from an EMBL/GenBank/DDBJ whole genome shotgun (WGS) entry which is preliminary data.</text>
</comment>